<accession>A0A8J5QQF3</accession>
<dbReference type="OrthoDB" id="10030083at2759"/>
<dbReference type="GO" id="GO:0008195">
    <property type="term" value="F:phosphatidate phosphatase activity"/>
    <property type="evidence" value="ECO:0007669"/>
    <property type="project" value="TreeGrafter"/>
</dbReference>
<dbReference type="EMBL" id="JAGSYN010000072">
    <property type="protein sequence ID" value="KAG7664568.1"/>
    <property type="molecule type" value="Genomic_DNA"/>
</dbReference>
<keyword evidence="1" id="KW-1133">Transmembrane helix</keyword>
<evidence type="ECO:0000313" key="4">
    <source>
        <dbReference type="Proteomes" id="UP000694255"/>
    </source>
</evidence>
<dbReference type="GeneID" id="73468713"/>
<dbReference type="SMART" id="SM00014">
    <property type="entry name" value="acidPPc"/>
    <property type="match status" value="1"/>
</dbReference>
<proteinExistence type="predicted"/>
<dbReference type="GO" id="GO:0046839">
    <property type="term" value="P:phospholipid dephosphorylation"/>
    <property type="evidence" value="ECO:0007669"/>
    <property type="project" value="TreeGrafter"/>
</dbReference>
<feature type="transmembrane region" description="Helical" evidence="1">
    <location>
        <begin position="226"/>
        <end position="245"/>
    </location>
</feature>
<comment type="caution">
    <text evidence="3">The sequence shown here is derived from an EMBL/GenBank/DDBJ whole genome shotgun (WGS) entry which is preliminary data.</text>
</comment>
<evidence type="ECO:0000256" key="1">
    <source>
        <dbReference type="SAM" id="Phobius"/>
    </source>
</evidence>
<dbReference type="PANTHER" id="PTHR10165:SF35">
    <property type="entry name" value="RE23632P"/>
    <property type="match status" value="1"/>
</dbReference>
<dbReference type="AlphaFoldDB" id="A0A8J5QQF3"/>
<keyword evidence="4" id="KW-1185">Reference proteome</keyword>
<dbReference type="GO" id="GO:0016020">
    <property type="term" value="C:membrane"/>
    <property type="evidence" value="ECO:0007669"/>
    <property type="project" value="TreeGrafter"/>
</dbReference>
<gene>
    <name evidence="3" type="ORF">J8A68_001912</name>
</gene>
<protein>
    <submittedName>
        <fullName evidence="3">DPP1</fullName>
    </submittedName>
</protein>
<feature type="transmembrane region" description="Helical" evidence="1">
    <location>
        <begin position="20"/>
        <end position="38"/>
    </location>
</feature>
<dbReference type="RefSeq" id="XP_049264800.1">
    <property type="nucleotide sequence ID" value="XM_049405606.1"/>
</dbReference>
<feature type="transmembrane region" description="Helical" evidence="1">
    <location>
        <begin position="98"/>
        <end position="118"/>
    </location>
</feature>
<organism evidence="3 4">
    <name type="scientific">[Candida] subhashii</name>
    <dbReference type="NCBI Taxonomy" id="561895"/>
    <lineage>
        <taxon>Eukaryota</taxon>
        <taxon>Fungi</taxon>
        <taxon>Dikarya</taxon>
        <taxon>Ascomycota</taxon>
        <taxon>Saccharomycotina</taxon>
        <taxon>Pichiomycetes</taxon>
        <taxon>Debaryomycetaceae</taxon>
        <taxon>Spathaspora</taxon>
    </lineage>
</organism>
<dbReference type="PANTHER" id="PTHR10165">
    <property type="entry name" value="LIPID PHOSPHATE PHOSPHATASE"/>
    <property type="match status" value="1"/>
</dbReference>
<evidence type="ECO:0000313" key="3">
    <source>
        <dbReference type="EMBL" id="KAG7664568.1"/>
    </source>
</evidence>
<keyword evidence="1" id="KW-0472">Membrane</keyword>
<feature type="transmembrane region" description="Helical" evidence="1">
    <location>
        <begin position="67"/>
        <end position="86"/>
    </location>
</feature>
<dbReference type="Pfam" id="PF01569">
    <property type="entry name" value="PAP2"/>
    <property type="match status" value="1"/>
</dbReference>
<evidence type="ECO:0000259" key="2">
    <source>
        <dbReference type="SMART" id="SM00014"/>
    </source>
</evidence>
<feature type="domain" description="Phosphatidic acid phosphatase type 2/haloperoxidase" evidence="2">
    <location>
        <begin position="102"/>
        <end position="244"/>
    </location>
</feature>
<keyword evidence="1" id="KW-0812">Transmembrane</keyword>
<name>A0A8J5QQF3_9ASCO</name>
<dbReference type="InterPro" id="IPR043216">
    <property type="entry name" value="PAP-like"/>
</dbReference>
<dbReference type="GO" id="GO:0006644">
    <property type="term" value="P:phospholipid metabolic process"/>
    <property type="evidence" value="ECO:0007669"/>
    <property type="project" value="InterPro"/>
</dbReference>
<dbReference type="InterPro" id="IPR000326">
    <property type="entry name" value="PAP2/HPO"/>
</dbReference>
<dbReference type="Proteomes" id="UP000694255">
    <property type="component" value="Unassembled WGS sequence"/>
</dbReference>
<feature type="transmembrane region" description="Helical" evidence="1">
    <location>
        <begin position="197"/>
        <end position="214"/>
    </location>
</feature>
<sequence length="301" mass="34016">MTRRTLGLSPKSLLVKYRTSDMVLFVIIIVVYALTYNMNPFQRQFSLNDLSIQHPFAKRERVTNNELFLYSTIVPLITIITMGLPFTTPPKYRIYNTLIGVIGLLLSVGITTIVTNILKNYIGRLRPDFIARCVPKEGTPVDILVFAKDVCTTTDIANLLDGFRTTPSGHSSMSFAGLFYLTLWISGQLYASDFIVGSWRAVLAWVPTLGAALIAISRTEDYRHHFIDVTLGSLLGLLIALWSYFRLFPKLTHDQCHYSLNVLQDMDEKENEMQQRVAADAISTDDRSTLDERTYSALQSV</sequence>
<dbReference type="CDD" id="cd03390">
    <property type="entry name" value="PAP2_containing_1_like"/>
    <property type="match status" value="1"/>
</dbReference>
<reference evidence="3 4" key="1">
    <citation type="journal article" date="2021" name="DNA Res.">
        <title>Genome analysis of Candida subhashii reveals its hybrid nature and dual mitochondrial genome conformations.</title>
        <authorList>
            <person name="Mixao V."/>
            <person name="Hegedusova E."/>
            <person name="Saus E."/>
            <person name="Pryszcz L.P."/>
            <person name="Cillingova A."/>
            <person name="Nosek J."/>
            <person name="Gabaldon T."/>
        </authorList>
    </citation>
    <scope>NUCLEOTIDE SEQUENCE [LARGE SCALE GENOMIC DNA]</scope>
    <source>
        <strain evidence="3 4">CBS 10753</strain>
    </source>
</reference>